<name>J8PWZ7_SACAR</name>
<comment type="similarity">
    <text evidence="2">Belongs to the SWM2 family.</text>
</comment>
<evidence type="ECO:0000313" key="6">
    <source>
        <dbReference type="EMBL" id="EJS41888.1"/>
    </source>
</evidence>
<comment type="subcellular location">
    <subcellularLocation>
        <location evidence="1">Nucleus</location>
        <location evidence="1">Nucleolus</location>
    </subcellularLocation>
</comment>
<evidence type="ECO:0000313" key="7">
    <source>
        <dbReference type="Proteomes" id="UP000006968"/>
    </source>
</evidence>
<dbReference type="HOGENOM" id="CLU_147530_0_0_1"/>
<evidence type="ECO:0000256" key="4">
    <source>
        <dbReference type="ARBA" id="ARBA00023242"/>
    </source>
</evidence>
<dbReference type="EMBL" id="ALIE01000173">
    <property type="protein sequence ID" value="EJS41888.1"/>
    <property type="molecule type" value="Genomic_DNA"/>
</dbReference>
<reference evidence="6 7" key="1">
    <citation type="journal article" date="2013" name="BMC Genomics">
        <title>High quality de novo sequencing and assembly of the Saccharomyces arboricolus genome.</title>
        <authorList>
            <person name="Liti G."/>
            <person name="Nguyen Ba A.N."/>
            <person name="Blythe M."/>
            <person name="Mueller C.A."/>
            <person name="Bergstroem A."/>
            <person name="Cubillos F.A."/>
            <person name="Dafhnis-Calas F."/>
            <person name="Khoshraftar S."/>
            <person name="Malla S."/>
            <person name="Mehta N."/>
            <person name="Siow C.C."/>
            <person name="Warringer J."/>
            <person name="Moses A.M."/>
            <person name="Louis E.J."/>
            <person name="Nieduszynski C.A."/>
        </authorList>
    </citation>
    <scope>NUCLEOTIDE SEQUENCE [LARGE SCALE GENOMIC DNA]</scope>
    <source>
        <strain evidence="7">H-6 / AS 2.3317 / CBS 10644</strain>
    </source>
</reference>
<dbReference type="Proteomes" id="UP000006968">
    <property type="component" value="Chromosome XIV"/>
</dbReference>
<accession>J8PWZ7</accession>
<dbReference type="AlphaFoldDB" id="J8PWZ7"/>
<keyword evidence="7" id="KW-1185">Reference proteome</keyword>
<protein>
    <recommendedName>
        <fullName evidence="3">Nucleolar protein SWM2</fullName>
    </recommendedName>
    <alternativeName>
        <fullName evidence="5">Synthetic With MUD2-delta protein 2</fullName>
    </alternativeName>
</protein>
<evidence type="ECO:0000256" key="3">
    <source>
        <dbReference type="ARBA" id="ARBA00019533"/>
    </source>
</evidence>
<evidence type="ECO:0000256" key="2">
    <source>
        <dbReference type="ARBA" id="ARBA00010032"/>
    </source>
</evidence>
<dbReference type="GO" id="GO:0005730">
    <property type="term" value="C:nucleolus"/>
    <property type="evidence" value="ECO:0007669"/>
    <property type="project" value="UniProtKB-SubCell"/>
</dbReference>
<evidence type="ECO:0000256" key="5">
    <source>
        <dbReference type="ARBA" id="ARBA00033200"/>
    </source>
</evidence>
<comment type="caution">
    <text evidence="6">The sequence shown here is derived from an EMBL/GenBank/DDBJ whole genome shotgun (WGS) entry which is preliminary data.</text>
</comment>
<gene>
    <name evidence="6" type="ORF">SU7_3034</name>
</gene>
<sequence length="145" mass="16925">MSDLYNGPTLESLLDGLTDLNKIPKEYSLLLEPYFQSIAKHTHLKSKGLKLCRFNFRKWDAQDGTVDPEAIRRCLDLWYVLKGKEYKKLKNPPSVYNIIKDEVDVSHMENLKVTRLEFDEFGKPITNPLHNLILEEVEVNDFITE</sequence>
<dbReference type="Pfam" id="PF17083">
    <property type="entry name" value="Swm2"/>
    <property type="match status" value="1"/>
</dbReference>
<dbReference type="OrthoDB" id="4033486at2759"/>
<keyword evidence="4" id="KW-0539">Nucleus</keyword>
<organism evidence="6 7">
    <name type="scientific">Saccharomyces arboricola (strain H-6 / AS 2.3317 / CBS 10644)</name>
    <name type="common">Yeast</name>
    <dbReference type="NCBI Taxonomy" id="1160507"/>
    <lineage>
        <taxon>Eukaryota</taxon>
        <taxon>Fungi</taxon>
        <taxon>Dikarya</taxon>
        <taxon>Ascomycota</taxon>
        <taxon>Saccharomycotina</taxon>
        <taxon>Saccharomycetes</taxon>
        <taxon>Saccharomycetales</taxon>
        <taxon>Saccharomycetaceae</taxon>
        <taxon>Saccharomyces</taxon>
    </lineage>
</organism>
<dbReference type="InterPro" id="IPR031391">
    <property type="entry name" value="Swm2"/>
</dbReference>
<evidence type="ECO:0000256" key="1">
    <source>
        <dbReference type="ARBA" id="ARBA00004604"/>
    </source>
</evidence>
<proteinExistence type="inferred from homology"/>